<dbReference type="AlphaFoldDB" id="A0A9X2SW69"/>
<comment type="caution">
    <text evidence="7">The sequence shown here is derived from an EMBL/GenBank/DDBJ whole genome shotgun (WGS) entry which is preliminary data.</text>
</comment>
<reference evidence="7" key="1">
    <citation type="journal article" date="2022" name="Arch. Microbiol.">
        <title>Bacteroides muris sp. nov. isolated from the cecum of wild-derived house mice.</title>
        <authorList>
            <person name="Fokt H."/>
            <person name="Unni R."/>
            <person name="Repnik U."/>
            <person name="Schmitz R.A."/>
            <person name="Bramkamp M."/>
            <person name="Baines J.F."/>
            <person name="Unterweger D."/>
        </authorList>
    </citation>
    <scope>NUCLEOTIDE SEQUENCE</scope>
    <source>
        <strain evidence="7">KH569_7</strain>
    </source>
</reference>
<reference evidence="7" key="2">
    <citation type="submission" date="2022-04" db="EMBL/GenBank/DDBJ databases">
        <authorList>
            <person name="Fokt H."/>
            <person name="Baines J."/>
        </authorList>
    </citation>
    <scope>NUCLEOTIDE SEQUENCE</scope>
    <source>
        <strain evidence="7">KH569_7</strain>
    </source>
</reference>
<keyword evidence="3" id="KW-0731">Sigma factor</keyword>
<dbReference type="RefSeq" id="WP_257940836.1">
    <property type="nucleotide sequence ID" value="NZ_JAMZEE010000031.1"/>
</dbReference>
<proteinExistence type="inferred from homology"/>
<evidence type="ECO:0000256" key="1">
    <source>
        <dbReference type="ARBA" id="ARBA00010641"/>
    </source>
</evidence>
<evidence type="ECO:0000256" key="3">
    <source>
        <dbReference type="ARBA" id="ARBA00023082"/>
    </source>
</evidence>
<gene>
    <name evidence="7" type="ORF">M1B78_12390</name>
</gene>
<feature type="domain" description="RNA polymerase sigma factor 70 region 4 type 2" evidence="6">
    <location>
        <begin position="117"/>
        <end position="168"/>
    </location>
</feature>
<keyword evidence="4" id="KW-0804">Transcription</keyword>
<dbReference type="PANTHER" id="PTHR43133:SF46">
    <property type="entry name" value="RNA POLYMERASE SIGMA-70 FACTOR ECF SUBFAMILY"/>
    <property type="match status" value="1"/>
</dbReference>
<keyword evidence="2" id="KW-0805">Transcription regulation</keyword>
<dbReference type="InterPro" id="IPR013324">
    <property type="entry name" value="RNA_pol_sigma_r3/r4-like"/>
</dbReference>
<dbReference type="InterPro" id="IPR039425">
    <property type="entry name" value="RNA_pol_sigma-70-like"/>
</dbReference>
<sequence length="185" mass="21723">MVADDILLLKLIQSKDEHAFKYLFDMYFVPLCRYAHLYLNNTQEGEELVLDIYMYLWEHGNQINLTLSLKAYLFQAVRNRCLNCLRDKKKMLPLDEANDIINDETASMLEMEELNLLVQEAIYALPDKCQKVFRLSREGSKTNQEIANEMNVSVKTVEAQITKALKRIKNFLDDKYAYLFQIPLL</sequence>
<evidence type="ECO:0000259" key="5">
    <source>
        <dbReference type="Pfam" id="PF04542"/>
    </source>
</evidence>
<feature type="domain" description="RNA polymerase sigma-70 region 2" evidence="5">
    <location>
        <begin position="24"/>
        <end position="90"/>
    </location>
</feature>
<dbReference type="Proteomes" id="UP001143810">
    <property type="component" value="Unassembled WGS sequence"/>
</dbReference>
<dbReference type="InterPro" id="IPR013249">
    <property type="entry name" value="RNA_pol_sigma70_r4_t2"/>
</dbReference>
<dbReference type="InterPro" id="IPR007627">
    <property type="entry name" value="RNA_pol_sigma70_r2"/>
</dbReference>
<dbReference type="PANTHER" id="PTHR43133">
    <property type="entry name" value="RNA POLYMERASE ECF-TYPE SIGMA FACTO"/>
    <property type="match status" value="1"/>
</dbReference>
<comment type="similarity">
    <text evidence="1">Belongs to the sigma-70 factor family. ECF subfamily.</text>
</comment>
<dbReference type="InterPro" id="IPR014327">
    <property type="entry name" value="RNA_pol_sigma70_bacteroid"/>
</dbReference>
<dbReference type="SUPFAM" id="SSF88946">
    <property type="entry name" value="Sigma2 domain of RNA polymerase sigma factors"/>
    <property type="match status" value="1"/>
</dbReference>
<evidence type="ECO:0000313" key="8">
    <source>
        <dbReference type="Proteomes" id="UP001143810"/>
    </source>
</evidence>
<organism evidence="7 8">
    <name type="scientific">Bacteroides muris</name>
    <name type="common">ex Fokt et al. 2023</name>
    <dbReference type="NCBI Taxonomy" id="2937417"/>
    <lineage>
        <taxon>Bacteria</taxon>
        <taxon>Pseudomonadati</taxon>
        <taxon>Bacteroidota</taxon>
        <taxon>Bacteroidia</taxon>
        <taxon>Bacteroidales</taxon>
        <taxon>Bacteroidaceae</taxon>
        <taxon>Bacteroides</taxon>
    </lineage>
</organism>
<dbReference type="GO" id="GO:0003677">
    <property type="term" value="F:DNA binding"/>
    <property type="evidence" value="ECO:0007669"/>
    <property type="project" value="InterPro"/>
</dbReference>
<dbReference type="InterPro" id="IPR036388">
    <property type="entry name" value="WH-like_DNA-bd_sf"/>
</dbReference>
<dbReference type="CDD" id="cd06171">
    <property type="entry name" value="Sigma70_r4"/>
    <property type="match status" value="1"/>
</dbReference>
<evidence type="ECO:0000313" key="7">
    <source>
        <dbReference type="EMBL" id="MCR6508934.1"/>
    </source>
</evidence>
<dbReference type="InterPro" id="IPR013325">
    <property type="entry name" value="RNA_pol_sigma_r2"/>
</dbReference>
<dbReference type="EMBL" id="JAMZEE010000031">
    <property type="protein sequence ID" value="MCR6508934.1"/>
    <property type="molecule type" value="Genomic_DNA"/>
</dbReference>
<evidence type="ECO:0000256" key="2">
    <source>
        <dbReference type="ARBA" id="ARBA00023015"/>
    </source>
</evidence>
<dbReference type="NCBIfam" id="TIGR02937">
    <property type="entry name" value="sigma70-ECF"/>
    <property type="match status" value="1"/>
</dbReference>
<protein>
    <submittedName>
        <fullName evidence="7">RNA polymerase sigma-70 factor</fullName>
    </submittedName>
</protein>
<dbReference type="GO" id="GO:0006352">
    <property type="term" value="P:DNA-templated transcription initiation"/>
    <property type="evidence" value="ECO:0007669"/>
    <property type="project" value="InterPro"/>
</dbReference>
<dbReference type="GO" id="GO:0016987">
    <property type="term" value="F:sigma factor activity"/>
    <property type="evidence" value="ECO:0007669"/>
    <property type="project" value="UniProtKB-KW"/>
</dbReference>
<accession>A0A9X2SW69</accession>
<dbReference type="Gene3D" id="1.10.10.10">
    <property type="entry name" value="Winged helix-like DNA-binding domain superfamily/Winged helix DNA-binding domain"/>
    <property type="match status" value="1"/>
</dbReference>
<dbReference type="Pfam" id="PF08281">
    <property type="entry name" value="Sigma70_r4_2"/>
    <property type="match status" value="1"/>
</dbReference>
<dbReference type="Pfam" id="PF04542">
    <property type="entry name" value="Sigma70_r2"/>
    <property type="match status" value="1"/>
</dbReference>
<dbReference type="SUPFAM" id="SSF88659">
    <property type="entry name" value="Sigma3 and sigma4 domains of RNA polymerase sigma factors"/>
    <property type="match status" value="1"/>
</dbReference>
<dbReference type="NCBIfam" id="TIGR02985">
    <property type="entry name" value="Sig70_bacteroi1"/>
    <property type="match status" value="1"/>
</dbReference>
<name>A0A9X2SW69_9BACE</name>
<evidence type="ECO:0000256" key="4">
    <source>
        <dbReference type="ARBA" id="ARBA00023163"/>
    </source>
</evidence>
<evidence type="ECO:0000259" key="6">
    <source>
        <dbReference type="Pfam" id="PF08281"/>
    </source>
</evidence>
<dbReference type="InterPro" id="IPR014284">
    <property type="entry name" value="RNA_pol_sigma-70_dom"/>
</dbReference>
<dbReference type="Gene3D" id="1.10.1740.10">
    <property type="match status" value="1"/>
</dbReference>